<evidence type="ECO:0000259" key="5">
    <source>
        <dbReference type="PROSITE" id="PS51005"/>
    </source>
</evidence>
<keyword evidence="4" id="KW-0539">Nucleus</keyword>
<keyword evidence="3" id="KW-0804">Transcription</keyword>
<dbReference type="GO" id="GO:0006355">
    <property type="term" value="P:regulation of DNA-templated transcription"/>
    <property type="evidence" value="ECO:0007669"/>
    <property type="project" value="InterPro"/>
</dbReference>
<keyword evidence="1" id="KW-0805">Transcription regulation</keyword>
<dbReference type="PROSITE" id="PS51005">
    <property type="entry name" value="NAC"/>
    <property type="match status" value="1"/>
</dbReference>
<name>A0A9Q0G419_9ROSI</name>
<protein>
    <recommendedName>
        <fullName evidence="5">NAC domain-containing protein</fullName>
    </recommendedName>
</protein>
<feature type="domain" description="NAC" evidence="5">
    <location>
        <begin position="1"/>
        <end position="114"/>
    </location>
</feature>
<gene>
    <name evidence="6" type="ORF">Tsubulata_005390</name>
</gene>
<keyword evidence="2" id="KW-0238">DNA-binding</keyword>
<evidence type="ECO:0000256" key="1">
    <source>
        <dbReference type="ARBA" id="ARBA00023015"/>
    </source>
</evidence>
<comment type="caution">
    <text evidence="6">The sequence shown here is derived from an EMBL/GenBank/DDBJ whole genome shotgun (WGS) entry which is preliminary data.</text>
</comment>
<reference evidence="6" key="2">
    <citation type="journal article" date="2023" name="Plants (Basel)">
        <title>Annotation of the Turnera subulata (Passifloraceae) Draft Genome Reveals the S-Locus Evolved after the Divergence of Turneroideae from Passifloroideae in a Stepwise Manner.</title>
        <authorList>
            <person name="Henning P.M."/>
            <person name="Roalson E.H."/>
            <person name="Mir W."/>
            <person name="McCubbin A.G."/>
            <person name="Shore J.S."/>
        </authorList>
    </citation>
    <scope>NUCLEOTIDE SEQUENCE</scope>
    <source>
        <strain evidence="6">F60SS</strain>
    </source>
</reference>
<dbReference type="EMBL" id="JAKUCV010002334">
    <property type="protein sequence ID" value="KAJ4843010.1"/>
    <property type="molecule type" value="Genomic_DNA"/>
</dbReference>
<evidence type="ECO:0000313" key="7">
    <source>
        <dbReference type="Proteomes" id="UP001141552"/>
    </source>
</evidence>
<dbReference type="OrthoDB" id="895456at2759"/>
<dbReference type="InterPro" id="IPR036093">
    <property type="entry name" value="NAC_dom_sf"/>
</dbReference>
<dbReference type="Pfam" id="PF02365">
    <property type="entry name" value="NAM"/>
    <property type="match status" value="1"/>
</dbReference>
<dbReference type="AlphaFoldDB" id="A0A9Q0G419"/>
<dbReference type="InterPro" id="IPR003441">
    <property type="entry name" value="NAC-dom"/>
</dbReference>
<organism evidence="6 7">
    <name type="scientific">Turnera subulata</name>
    <dbReference type="NCBI Taxonomy" id="218843"/>
    <lineage>
        <taxon>Eukaryota</taxon>
        <taxon>Viridiplantae</taxon>
        <taxon>Streptophyta</taxon>
        <taxon>Embryophyta</taxon>
        <taxon>Tracheophyta</taxon>
        <taxon>Spermatophyta</taxon>
        <taxon>Magnoliopsida</taxon>
        <taxon>eudicotyledons</taxon>
        <taxon>Gunneridae</taxon>
        <taxon>Pentapetalae</taxon>
        <taxon>rosids</taxon>
        <taxon>fabids</taxon>
        <taxon>Malpighiales</taxon>
        <taxon>Passifloraceae</taxon>
        <taxon>Turnera</taxon>
    </lineage>
</organism>
<dbReference type="PANTHER" id="PTHR31719">
    <property type="entry name" value="NAC TRANSCRIPTION FACTOR 56"/>
    <property type="match status" value="1"/>
</dbReference>
<accession>A0A9Q0G419</accession>
<evidence type="ECO:0000313" key="6">
    <source>
        <dbReference type="EMBL" id="KAJ4843010.1"/>
    </source>
</evidence>
<keyword evidence="7" id="KW-1185">Reference proteome</keyword>
<sequence length="126" mass="14895">MDTFKNYCRDDEAFFFAYIERRYPKGKVQRRTTLSGYWKCSGAEKLVQDEKNEVVGYKKTLVFYWGKTSSATKSRWIMYEYRVNPQAFTATATSMDEGVRARMESYVVCKIRYPKTHNFISNNPES</sequence>
<evidence type="ECO:0000256" key="3">
    <source>
        <dbReference type="ARBA" id="ARBA00023163"/>
    </source>
</evidence>
<dbReference type="Proteomes" id="UP001141552">
    <property type="component" value="Unassembled WGS sequence"/>
</dbReference>
<evidence type="ECO:0000256" key="2">
    <source>
        <dbReference type="ARBA" id="ARBA00023125"/>
    </source>
</evidence>
<dbReference type="Gene3D" id="2.170.150.80">
    <property type="entry name" value="NAC domain"/>
    <property type="match status" value="1"/>
</dbReference>
<reference evidence="6" key="1">
    <citation type="submission" date="2022-02" db="EMBL/GenBank/DDBJ databases">
        <authorList>
            <person name="Henning P.M."/>
            <person name="McCubbin A.G."/>
            <person name="Shore J.S."/>
        </authorList>
    </citation>
    <scope>NUCLEOTIDE SEQUENCE</scope>
    <source>
        <strain evidence="6">F60SS</strain>
        <tissue evidence="6">Leaves</tissue>
    </source>
</reference>
<dbReference type="GO" id="GO:0003677">
    <property type="term" value="F:DNA binding"/>
    <property type="evidence" value="ECO:0007669"/>
    <property type="project" value="UniProtKB-KW"/>
</dbReference>
<dbReference type="PANTHER" id="PTHR31719:SF179">
    <property type="entry name" value="OS08G0148400 PROTEIN"/>
    <property type="match status" value="1"/>
</dbReference>
<evidence type="ECO:0000256" key="4">
    <source>
        <dbReference type="ARBA" id="ARBA00023242"/>
    </source>
</evidence>
<proteinExistence type="predicted"/>
<dbReference type="SUPFAM" id="SSF101941">
    <property type="entry name" value="NAC domain"/>
    <property type="match status" value="1"/>
</dbReference>